<reference evidence="2" key="1">
    <citation type="journal article" date="2019" name="Int. J. Syst. Evol. Microbiol.">
        <title>The Global Catalogue of Microorganisms (GCM) 10K type strain sequencing project: providing services to taxonomists for standard genome sequencing and annotation.</title>
        <authorList>
            <consortium name="The Broad Institute Genomics Platform"/>
            <consortium name="The Broad Institute Genome Sequencing Center for Infectious Disease"/>
            <person name="Wu L."/>
            <person name="Ma J."/>
        </authorList>
    </citation>
    <scope>NUCLEOTIDE SEQUENCE [LARGE SCALE GENOMIC DNA]</scope>
    <source>
        <strain evidence="2">KCTC 32141</strain>
    </source>
</reference>
<dbReference type="PANTHER" id="PTHR43611:SF3">
    <property type="entry name" value="FLAVIN MONONUCLEOTIDE HYDROLASE 1, CHLOROPLATIC"/>
    <property type="match status" value="1"/>
</dbReference>
<keyword evidence="2" id="KW-1185">Reference proteome</keyword>
<proteinExistence type="predicted"/>
<dbReference type="Gene3D" id="3.40.50.1000">
    <property type="entry name" value="HAD superfamily/HAD-like"/>
    <property type="match status" value="1"/>
</dbReference>
<dbReference type="CDD" id="cd02603">
    <property type="entry name" value="HAD_sEH-N_like"/>
    <property type="match status" value="1"/>
</dbReference>
<dbReference type="SUPFAM" id="SSF56784">
    <property type="entry name" value="HAD-like"/>
    <property type="match status" value="1"/>
</dbReference>
<dbReference type="GO" id="GO:0016787">
    <property type="term" value="F:hydrolase activity"/>
    <property type="evidence" value="ECO:0007669"/>
    <property type="project" value="UniProtKB-KW"/>
</dbReference>
<accession>A0ABW5WMJ7</accession>
<name>A0ABW5WMJ7_9FLAO</name>
<dbReference type="EMBL" id="JBHUOV010000002">
    <property type="protein sequence ID" value="MFD2823902.1"/>
    <property type="molecule type" value="Genomic_DNA"/>
</dbReference>
<dbReference type="PRINTS" id="PR00413">
    <property type="entry name" value="HADHALOGNASE"/>
</dbReference>
<sequence length="203" mass="24044">MIKTLIFDFGDVFINLDKSGAMKNVLDLFEIETLSEDLIAINTLYEQGLIATEEFLEFYQDNFPNLSEKDIIDAWNYILKDFPKNRLEFLQQLAKEKKYKLILLSNTNELHINWIKDQVLFYDDFKACFDAFYLSHEIQLRKPNTNIYEFVLAENKLIPKECLFIDDTKENTESAEKLGIHTWNIDETSEDIINLFKIKKDLF</sequence>
<dbReference type="Proteomes" id="UP001597533">
    <property type="component" value="Unassembled WGS sequence"/>
</dbReference>
<dbReference type="PANTHER" id="PTHR43611">
    <property type="entry name" value="ALPHA-D-GLUCOSE 1-PHOSPHATE PHOSPHATASE"/>
    <property type="match status" value="1"/>
</dbReference>
<dbReference type="SFLD" id="SFLDS00003">
    <property type="entry name" value="Haloacid_Dehalogenase"/>
    <property type="match status" value="1"/>
</dbReference>
<dbReference type="InterPro" id="IPR023214">
    <property type="entry name" value="HAD_sf"/>
</dbReference>
<dbReference type="InterPro" id="IPR006439">
    <property type="entry name" value="HAD-SF_hydro_IA"/>
</dbReference>
<dbReference type="SFLD" id="SFLDG01129">
    <property type="entry name" value="C1.5:_HAD__Beta-PGM__Phosphata"/>
    <property type="match status" value="1"/>
</dbReference>
<dbReference type="Pfam" id="PF00702">
    <property type="entry name" value="Hydrolase"/>
    <property type="match status" value="1"/>
</dbReference>
<comment type="caution">
    <text evidence="1">The sequence shown here is derived from an EMBL/GenBank/DDBJ whole genome shotgun (WGS) entry which is preliminary data.</text>
</comment>
<gene>
    <name evidence="1" type="ORF">ACFS5M_09490</name>
</gene>
<organism evidence="1 2">
    <name type="scientific">Lacinutrix iliipiscaria</name>
    <dbReference type="NCBI Taxonomy" id="1230532"/>
    <lineage>
        <taxon>Bacteria</taxon>
        <taxon>Pseudomonadati</taxon>
        <taxon>Bacteroidota</taxon>
        <taxon>Flavobacteriia</taxon>
        <taxon>Flavobacteriales</taxon>
        <taxon>Flavobacteriaceae</taxon>
        <taxon>Lacinutrix</taxon>
    </lineage>
</organism>
<evidence type="ECO:0000313" key="2">
    <source>
        <dbReference type="Proteomes" id="UP001597533"/>
    </source>
</evidence>
<dbReference type="Gene3D" id="1.10.150.240">
    <property type="entry name" value="Putative phosphatase, domain 2"/>
    <property type="match status" value="1"/>
</dbReference>
<evidence type="ECO:0000313" key="1">
    <source>
        <dbReference type="EMBL" id="MFD2823902.1"/>
    </source>
</evidence>
<dbReference type="InterPro" id="IPR023198">
    <property type="entry name" value="PGP-like_dom2"/>
</dbReference>
<protein>
    <submittedName>
        <fullName evidence="1">HAD family hydrolase</fullName>
    </submittedName>
</protein>
<dbReference type="InterPro" id="IPR036412">
    <property type="entry name" value="HAD-like_sf"/>
</dbReference>
<dbReference type="RefSeq" id="WP_183488198.1">
    <property type="nucleotide sequence ID" value="NZ_JBHUOV010000002.1"/>
</dbReference>
<dbReference type="NCBIfam" id="TIGR01509">
    <property type="entry name" value="HAD-SF-IA-v3"/>
    <property type="match status" value="1"/>
</dbReference>
<keyword evidence="1" id="KW-0378">Hydrolase</keyword>